<feature type="transmembrane region" description="Helical" evidence="5">
    <location>
        <begin position="205"/>
        <end position="229"/>
    </location>
</feature>
<keyword evidence="5" id="KW-0472">Membrane</keyword>
<gene>
    <name evidence="7" type="ORF">BB560_001116</name>
</gene>
<keyword evidence="2 4" id="KW-0863">Zinc-finger</keyword>
<dbReference type="GO" id="GO:0061630">
    <property type="term" value="F:ubiquitin protein ligase activity"/>
    <property type="evidence" value="ECO:0007669"/>
    <property type="project" value="TreeGrafter"/>
</dbReference>
<keyword evidence="3" id="KW-0862">Zinc</keyword>
<evidence type="ECO:0000256" key="5">
    <source>
        <dbReference type="SAM" id="Phobius"/>
    </source>
</evidence>
<keyword evidence="1" id="KW-0479">Metal-binding</keyword>
<dbReference type="GO" id="GO:0008270">
    <property type="term" value="F:zinc ion binding"/>
    <property type="evidence" value="ECO:0007669"/>
    <property type="project" value="UniProtKB-KW"/>
</dbReference>
<dbReference type="InterPro" id="IPR013083">
    <property type="entry name" value="Znf_RING/FYVE/PHD"/>
</dbReference>
<dbReference type="InterPro" id="IPR050731">
    <property type="entry name" value="HRD1_E3_ubiq-ligases"/>
</dbReference>
<dbReference type="OrthoDB" id="10251342at2759"/>
<dbReference type="Pfam" id="PF13639">
    <property type="entry name" value="zf-RING_2"/>
    <property type="match status" value="1"/>
</dbReference>
<evidence type="ECO:0000313" key="7">
    <source>
        <dbReference type="EMBL" id="PVV04388.1"/>
    </source>
</evidence>
<feature type="transmembrane region" description="Helical" evidence="5">
    <location>
        <begin position="162"/>
        <end position="185"/>
    </location>
</feature>
<dbReference type="GO" id="GO:0012505">
    <property type="term" value="C:endomembrane system"/>
    <property type="evidence" value="ECO:0007669"/>
    <property type="project" value="TreeGrafter"/>
</dbReference>
<dbReference type="EMBL" id="MBFS01000130">
    <property type="protein sequence ID" value="PVV04388.1"/>
    <property type="molecule type" value="Genomic_DNA"/>
</dbReference>
<keyword evidence="5" id="KW-0812">Transmembrane</keyword>
<keyword evidence="5" id="KW-1133">Transmembrane helix</keyword>
<dbReference type="STRING" id="133381.A0A2T9ZIJ0"/>
<keyword evidence="8" id="KW-1185">Reference proteome</keyword>
<feature type="transmembrane region" description="Helical" evidence="5">
    <location>
        <begin position="79"/>
        <end position="97"/>
    </location>
</feature>
<feature type="transmembrane region" description="Helical" evidence="5">
    <location>
        <begin position="39"/>
        <end position="58"/>
    </location>
</feature>
<evidence type="ECO:0000256" key="4">
    <source>
        <dbReference type="PROSITE-ProRule" id="PRU00175"/>
    </source>
</evidence>
<accession>A0A2T9ZIJ0</accession>
<dbReference type="Proteomes" id="UP000245609">
    <property type="component" value="Unassembled WGS sequence"/>
</dbReference>
<evidence type="ECO:0000256" key="2">
    <source>
        <dbReference type="ARBA" id="ARBA00022771"/>
    </source>
</evidence>
<dbReference type="SUPFAM" id="SSF57850">
    <property type="entry name" value="RING/U-box"/>
    <property type="match status" value="1"/>
</dbReference>
<feature type="transmembrane region" description="Helical" evidence="5">
    <location>
        <begin position="135"/>
        <end position="156"/>
    </location>
</feature>
<comment type="caution">
    <text evidence="7">The sequence shown here is derived from an EMBL/GenBank/DDBJ whole genome shotgun (WGS) entry which is preliminary data.</text>
</comment>
<evidence type="ECO:0000256" key="1">
    <source>
        <dbReference type="ARBA" id="ARBA00022723"/>
    </source>
</evidence>
<evidence type="ECO:0000256" key="3">
    <source>
        <dbReference type="ARBA" id="ARBA00022833"/>
    </source>
</evidence>
<dbReference type="InterPro" id="IPR001841">
    <property type="entry name" value="Znf_RING"/>
</dbReference>
<organism evidence="7 8">
    <name type="scientific">Smittium megazygosporum</name>
    <dbReference type="NCBI Taxonomy" id="133381"/>
    <lineage>
        <taxon>Eukaryota</taxon>
        <taxon>Fungi</taxon>
        <taxon>Fungi incertae sedis</taxon>
        <taxon>Zoopagomycota</taxon>
        <taxon>Kickxellomycotina</taxon>
        <taxon>Harpellomycetes</taxon>
        <taxon>Harpellales</taxon>
        <taxon>Legeriomycetaceae</taxon>
        <taxon>Smittium</taxon>
    </lineage>
</organism>
<feature type="domain" description="RING-type" evidence="6">
    <location>
        <begin position="288"/>
        <end position="326"/>
    </location>
</feature>
<proteinExistence type="predicted"/>
<dbReference type="SMART" id="SM00184">
    <property type="entry name" value="RING"/>
    <property type="match status" value="1"/>
</dbReference>
<name>A0A2T9ZIJ0_9FUNG</name>
<sequence length="372" mass="43100">MKQVSTDYGISFSRYTYKTEIPNVWCFLSELVNIFSMDISLALYALNTFIFLIASFYRKLNQLKRAYSLSLPSSFPLRYPKNFFLFKFSVIISIFGFEVEDMIIWTACNVFILLLSEIVQKCTTHQSSISVTNKFPLFSIVSFVFVTNLLMLYVFWTYCFPFFSFFIIEGVLMVLDLVQVLIKYFSLTMSDNIGEYDDSLTDKLFLVQSILDIVILILGLAYFTIAAIINGFNINIPAIFTFSNIQSLVTRLNSSIRNLAQYKKALAQMNSVIVDATEENIKNYESVCPICWESFKSAIKLPCDHIFHRVCFRKWVEKHPKCPLCRVSIKGCEEYSNICVRMNPTDLYGAELIYSHSPPDYSEQRLRMRHLA</sequence>
<dbReference type="AlphaFoldDB" id="A0A2T9ZIJ0"/>
<dbReference type="PROSITE" id="PS50089">
    <property type="entry name" value="ZF_RING_2"/>
    <property type="match status" value="1"/>
</dbReference>
<dbReference type="Gene3D" id="3.30.40.10">
    <property type="entry name" value="Zinc/RING finger domain, C3HC4 (zinc finger)"/>
    <property type="match status" value="1"/>
</dbReference>
<reference evidence="7 8" key="1">
    <citation type="journal article" date="2018" name="MBio">
        <title>Comparative Genomics Reveals the Core Gene Toolbox for the Fungus-Insect Symbiosis.</title>
        <authorList>
            <person name="Wang Y."/>
            <person name="Stata M."/>
            <person name="Wang W."/>
            <person name="Stajich J.E."/>
            <person name="White M.M."/>
            <person name="Moncalvo J.M."/>
        </authorList>
    </citation>
    <scope>NUCLEOTIDE SEQUENCE [LARGE SCALE GENOMIC DNA]</scope>
    <source>
        <strain evidence="7 8">SC-DP-2</strain>
    </source>
</reference>
<protein>
    <recommendedName>
        <fullName evidence="6">RING-type domain-containing protein</fullName>
    </recommendedName>
</protein>
<evidence type="ECO:0000313" key="8">
    <source>
        <dbReference type="Proteomes" id="UP000245609"/>
    </source>
</evidence>
<dbReference type="PANTHER" id="PTHR22763">
    <property type="entry name" value="RING ZINC FINGER PROTEIN"/>
    <property type="match status" value="1"/>
</dbReference>
<dbReference type="GO" id="GO:0043161">
    <property type="term" value="P:proteasome-mediated ubiquitin-dependent protein catabolic process"/>
    <property type="evidence" value="ECO:0007669"/>
    <property type="project" value="TreeGrafter"/>
</dbReference>
<evidence type="ECO:0000259" key="6">
    <source>
        <dbReference type="PROSITE" id="PS50089"/>
    </source>
</evidence>